<dbReference type="SMART" id="SM00862">
    <property type="entry name" value="Trans_reg_C"/>
    <property type="match status" value="1"/>
</dbReference>
<keyword evidence="1 6" id="KW-0597">Phosphoprotein</keyword>
<accession>A0A7J5B5F6</accession>
<dbReference type="InterPro" id="IPR001867">
    <property type="entry name" value="OmpR/PhoB-type_DNA-bd"/>
</dbReference>
<evidence type="ECO:0000256" key="2">
    <source>
        <dbReference type="ARBA" id="ARBA00023012"/>
    </source>
</evidence>
<dbReference type="GO" id="GO:0000976">
    <property type="term" value="F:transcription cis-regulatory region binding"/>
    <property type="evidence" value="ECO:0007669"/>
    <property type="project" value="TreeGrafter"/>
</dbReference>
<dbReference type="EMBL" id="WBJX01000001">
    <property type="protein sequence ID" value="KAB1639408.1"/>
    <property type="molecule type" value="Genomic_DNA"/>
</dbReference>
<dbReference type="GO" id="GO:0032993">
    <property type="term" value="C:protein-DNA complex"/>
    <property type="evidence" value="ECO:0007669"/>
    <property type="project" value="TreeGrafter"/>
</dbReference>
<dbReference type="CDD" id="cd17574">
    <property type="entry name" value="REC_OmpR"/>
    <property type="match status" value="1"/>
</dbReference>
<comment type="caution">
    <text evidence="10">The sequence shown here is derived from an EMBL/GenBank/DDBJ whole genome shotgun (WGS) entry which is preliminary data.</text>
</comment>
<feature type="domain" description="Response regulatory" evidence="8">
    <location>
        <begin position="7"/>
        <end position="120"/>
    </location>
</feature>
<dbReference type="PANTHER" id="PTHR48111:SF1">
    <property type="entry name" value="TWO-COMPONENT RESPONSE REGULATOR ORR33"/>
    <property type="match status" value="1"/>
</dbReference>
<keyword evidence="4 7" id="KW-0238">DNA-binding</keyword>
<evidence type="ECO:0000313" key="10">
    <source>
        <dbReference type="EMBL" id="KAB1639408.1"/>
    </source>
</evidence>
<dbReference type="GO" id="GO:0000156">
    <property type="term" value="F:phosphorelay response regulator activity"/>
    <property type="evidence" value="ECO:0007669"/>
    <property type="project" value="TreeGrafter"/>
</dbReference>
<feature type="DNA-binding region" description="OmpR/PhoB-type" evidence="7">
    <location>
        <begin position="126"/>
        <end position="229"/>
    </location>
</feature>
<gene>
    <name evidence="10" type="ORF">F8O03_03470</name>
</gene>
<reference evidence="10 11" key="1">
    <citation type="submission" date="2019-09" db="EMBL/GenBank/DDBJ databases">
        <title>Phylogeny of genus Pseudoclavibacter and closely related genus.</title>
        <authorList>
            <person name="Li Y."/>
        </authorList>
    </citation>
    <scope>NUCLEOTIDE SEQUENCE [LARGE SCALE GENOMIC DNA]</scope>
    <source>
        <strain evidence="10 11">THG-MD12</strain>
    </source>
</reference>
<dbReference type="SUPFAM" id="SSF52172">
    <property type="entry name" value="CheY-like"/>
    <property type="match status" value="1"/>
</dbReference>
<dbReference type="GO" id="GO:0006355">
    <property type="term" value="P:regulation of DNA-templated transcription"/>
    <property type="evidence" value="ECO:0007669"/>
    <property type="project" value="InterPro"/>
</dbReference>
<dbReference type="InterPro" id="IPR011006">
    <property type="entry name" value="CheY-like_superfamily"/>
</dbReference>
<dbReference type="Gene3D" id="6.10.250.690">
    <property type="match status" value="1"/>
</dbReference>
<dbReference type="Gene3D" id="3.40.50.2300">
    <property type="match status" value="1"/>
</dbReference>
<dbReference type="SMART" id="SM00448">
    <property type="entry name" value="REC"/>
    <property type="match status" value="1"/>
</dbReference>
<dbReference type="GO" id="GO:0005829">
    <property type="term" value="C:cytosol"/>
    <property type="evidence" value="ECO:0007669"/>
    <property type="project" value="TreeGrafter"/>
</dbReference>
<organism evidence="10 11">
    <name type="scientific">Pseudoclavibacter terrae</name>
    <dbReference type="NCBI Taxonomy" id="1530195"/>
    <lineage>
        <taxon>Bacteria</taxon>
        <taxon>Bacillati</taxon>
        <taxon>Actinomycetota</taxon>
        <taxon>Actinomycetes</taxon>
        <taxon>Micrococcales</taxon>
        <taxon>Microbacteriaceae</taxon>
        <taxon>Pseudoclavibacter</taxon>
    </lineage>
</organism>
<dbReference type="OrthoDB" id="4481605at2"/>
<keyword evidence="5" id="KW-0804">Transcription</keyword>
<dbReference type="InterPro" id="IPR001789">
    <property type="entry name" value="Sig_transdc_resp-reg_receiver"/>
</dbReference>
<evidence type="ECO:0000256" key="7">
    <source>
        <dbReference type="PROSITE-ProRule" id="PRU01091"/>
    </source>
</evidence>
<dbReference type="Pfam" id="PF00072">
    <property type="entry name" value="Response_reg"/>
    <property type="match status" value="1"/>
</dbReference>
<dbReference type="InterPro" id="IPR039420">
    <property type="entry name" value="WalR-like"/>
</dbReference>
<sequence length="231" mass="25476">MTAPSSLAFVVDDEPAMLDIVTFALETQGFTTESFRSAEAAWSALERSRPDLVVLDIMLPGISGISLCQRIKSRWDVPVMLVTAKGEVSDRIAGLEAEADDYVAKPFHPRELALRAQRLVRRTDSSRVVVAAGVRLELDPASHDVIVGTERVSLTNTEYKLLAALIAHPNSPLDFSQLLLMCWGEYDRHGDREMIKAAIYRMRHKLEATVPGSAAAIESVRGTGYLLRADR</sequence>
<keyword evidence="11" id="KW-1185">Reference proteome</keyword>
<feature type="modified residue" description="4-aspartylphosphate" evidence="6">
    <location>
        <position position="56"/>
    </location>
</feature>
<evidence type="ECO:0000256" key="3">
    <source>
        <dbReference type="ARBA" id="ARBA00023015"/>
    </source>
</evidence>
<evidence type="ECO:0000259" key="9">
    <source>
        <dbReference type="PROSITE" id="PS51755"/>
    </source>
</evidence>
<name>A0A7J5B5F6_9MICO</name>
<dbReference type="CDD" id="cd00383">
    <property type="entry name" value="trans_reg_C"/>
    <property type="match status" value="1"/>
</dbReference>
<dbReference type="PROSITE" id="PS51755">
    <property type="entry name" value="OMPR_PHOB"/>
    <property type="match status" value="1"/>
</dbReference>
<evidence type="ECO:0000256" key="1">
    <source>
        <dbReference type="ARBA" id="ARBA00022553"/>
    </source>
</evidence>
<feature type="domain" description="OmpR/PhoB-type" evidence="9">
    <location>
        <begin position="126"/>
        <end position="229"/>
    </location>
</feature>
<keyword evidence="3" id="KW-0805">Transcription regulation</keyword>
<proteinExistence type="predicted"/>
<dbReference type="PANTHER" id="PTHR48111">
    <property type="entry name" value="REGULATOR OF RPOS"/>
    <property type="match status" value="1"/>
</dbReference>
<dbReference type="Gene3D" id="1.10.10.10">
    <property type="entry name" value="Winged helix-like DNA-binding domain superfamily/Winged helix DNA-binding domain"/>
    <property type="match status" value="1"/>
</dbReference>
<evidence type="ECO:0000313" key="11">
    <source>
        <dbReference type="Proteomes" id="UP000490386"/>
    </source>
</evidence>
<dbReference type="InterPro" id="IPR036388">
    <property type="entry name" value="WH-like_DNA-bd_sf"/>
</dbReference>
<evidence type="ECO:0000256" key="6">
    <source>
        <dbReference type="PROSITE-ProRule" id="PRU00169"/>
    </source>
</evidence>
<evidence type="ECO:0000256" key="4">
    <source>
        <dbReference type="ARBA" id="ARBA00023125"/>
    </source>
</evidence>
<protein>
    <submittedName>
        <fullName evidence="10">Response regulator transcription factor</fullName>
    </submittedName>
</protein>
<dbReference type="PROSITE" id="PS50110">
    <property type="entry name" value="RESPONSE_REGULATORY"/>
    <property type="match status" value="1"/>
</dbReference>
<evidence type="ECO:0000259" key="8">
    <source>
        <dbReference type="PROSITE" id="PS50110"/>
    </source>
</evidence>
<dbReference type="SUPFAM" id="SSF46894">
    <property type="entry name" value="C-terminal effector domain of the bipartite response regulators"/>
    <property type="match status" value="1"/>
</dbReference>
<evidence type="ECO:0000256" key="5">
    <source>
        <dbReference type="ARBA" id="ARBA00023163"/>
    </source>
</evidence>
<dbReference type="Proteomes" id="UP000490386">
    <property type="component" value="Unassembled WGS sequence"/>
</dbReference>
<dbReference type="RefSeq" id="WP_151422371.1">
    <property type="nucleotide sequence ID" value="NZ_CANKVH010000007.1"/>
</dbReference>
<dbReference type="AlphaFoldDB" id="A0A7J5B5F6"/>
<dbReference type="InterPro" id="IPR016032">
    <property type="entry name" value="Sig_transdc_resp-reg_C-effctor"/>
</dbReference>
<dbReference type="Pfam" id="PF00486">
    <property type="entry name" value="Trans_reg_C"/>
    <property type="match status" value="1"/>
</dbReference>
<keyword evidence="2" id="KW-0902">Two-component regulatory system</keyword>